<dbReference type="RefSeq" id="WP_203725862.1">
    <property type="nucleotide sequence ID" value="NZ_BAAATX010000002.1"/>
</dbReference>
<reference evidence="3 4" key="1">
    <citation type="submission" date="2021-01" db="EMBL/GenBank/DDBJ databases">
        <title>Whole genome shotgun sequence of Actinoplanes durhamensis NBRC 14914.</title>
        <authorList>
            <person name="Komaki H."/>
            <person name="Tamura T."/>
        </authorList>
    </citation>
    <scope>NUCLEOTIDE SEQUENCE [LARGE SCALE GENOMIC DNA]</scope>
    <source>
        <strain evidence="3 4">NBRC 14914</strain>
    </source>
</reference>
<feature type="domain" description="UspA" evidence="2">
    <location>
        <begin position="149"/>
        <end position="285"/>
    </location>
</feature>
<dbReference type="SUPFAM" id="SSF52402">
    <property type="entry name" value="Adenine nucleotide alpha hydrolases-like"/>
    <property type="match status" value="2"/>
</dbReference>
<dbReference type="Pfam" id="PF00582">
    <property type="entry name" value="Usp"/>
    <property type="match status" value="2"/>
</dbReference>
<dbReference type="PANTHER" id="PTHR46268">
    <property type="entry name" value="STRESS RESPONSE PROTEIN NHAX"/>
    <property type="match status" value="1"/>
</dbReference>
<dbReference type="InterPro" id="IPR006015">
    <property type="entry name" value="Universal_stress_UspA"/>
</dbReference>
<sequence length="292" mass="30835">MRTRTVVVGTDGADPGMVAVAWAAREAQRRDATLRIVHSIDWNWRDSDASFAGEYAEQVWSSARAVTDTAARHAGKIAPDLRIEQHTFIDRPAEQLLEAGKSAELIVLGGHDRRGISWLSPGSVGHRVAVHATCSVVVTRGRADGRGAVLAGIDDSPYAEQVAEAAFAAANSRECNLVALRSLVPTAPPWTGGIRAHGVPIPEEDDAERARVEELLAPWRDKYPGVPVGVTIAHGSAATALAAASAHARLVVVGNRGHGIVRGTLLGSTGLQLLHHAHCPVLIARRGSHPSG</sequence>
<organism evidence="3 4">
    <name type="scientific">Paractinoplanes durhamensis</name>
    <dbReference type="NCBI Taxonomy" id="113563"/>
    <lineage>
        <taxon>Bacteria</taxon>
        <taxon>Bacillati</taxon>
        <taxon>Actinomycetota</taxon>
        <taxon>Actinomycetes</taxon>
        <taxon>Micromonosporales</taxon>
        <taxon>Micromonosporaceae</taxon>
        <taxon>Paractinoplanes</taxon>
    </lineage>
</organism>
<dbReference type="PANTHER" id="PTHR46268:SF6">
    <property type="entry name" value="UNIVERSAL STRESS PROTEIN UP12"/>
    <property type="match status" value="1"/>
</dbReference>
<keyword evidence="4" id="KW-1185">Reference proteome</keyword>
<comment type="caution">
    <text evidence="3">The sequence shown here is derived from an EMBL/GenBank/DDBJ whole genome shotgun (WGS) entry which is preliminary data.</text>
</comment>
<dbReference type="InterPro" id="IPR014729">
    <property type="entry name" value="Rossmann-like_a/b/a_fold"/>
</dbReference>
<dbReference type="PRINTS" id="PR01438">
    <property type="entry name" value="UNVRSLSTRESS"/>
</dbReference>
<evidence type="ECO:0000259" key="2">
    <source>
        <dbReference type="Pfam" id="PF00582"/>
    </source>
</evidence>
<feature type="domain" description="UspA" evidence="2">
    <location>
        <begin position="4"/>
        <end position="140"/>
    </location>
</feature>
<evidence type="ECO:0000256" key="1">
    <source>
        <dbReference type="ARBA" id="ARBA00008791"/>
    </source>
</evidence>
<evidence type="ECO:0000313" key="4">
    <source>
        <dbReference type="Proteomes" id="UP000637628"/>
    </source>
</evidence>
<dbReference type="Gene3D" id="3.40.50.620">
    <property type="entry name" value="HUPs"/>
    <property type="match status" value="2"/>
</dbReference>
<dbReference type="InterPro" id="IPR006016">
    <property type="entry name" value="UspA"/>
</dbReference>
<dbReference type="Proteomes" id="UP000637628">
    <property type="component" value="Unassembled WGS sequence"/>
</dbReference>
<protein>
    <recommendedName>
        <fullName evidence="2">UspA domain-containing protein</fullName>
    </recommendedName>
</protein>
<dbReference type="EMBL" id="BOML01000013">
    <property type="protein sequence ID" value="GIE00234.1"/>
    <property type="molecule type" value="Genomic_DNA"/>
</dbReference>
<comment type="similarity">
    <text evidence="1">Belongs to the universal stress protein A family.</text>
</comment>
<gene>
    <name evidence="3" type="ORF">Adu01nite_15840</name>
</gene>
<accession>A0ABQ3YRV0</accession>
<name>A0ABQ3YRV0_9ACTN</name>
<evidence type="ECO:0000313" key="3">
    <source>
        <dbReference type="EMBL" id="GIE00234.1"/>
    </source>
</evidence>
<proteinExistence type="inferred from homology"/>